<dbReference type="STRING" id="1081108.A0A168HUX3"/>
<keyword evidence="1" id="KW-0472">Membrane</keyword>
<proteinExistence type="predicted"/>
<keyword evidence="1" id="KW-0812">Transmembrane</keyword>
<evidence type="ECO:0000313" key="2">
    <source>
        <dbReference type="EMBL" id="OAA78304.1"/>
    </source>
</evidence>
<organism evidence="2 3">
    <name type="scientific">Akanthomyces lecanii RCEF 1005</name>
    <dbReference type="NCBI Taxonomy" id="1081108"/>
    <lineage>
        <taxon>Eukaryota</taxon>
        <taxon>Fungi</taxon>
        <taxon>Dikarya</taxon>
        <taxon>Ascomycota</taxon>
        <taxon>Pezizomycotina</taxon>
        <taxon>Sordariomycetes</taxon>
        <taxon>Hypocreomycetidae</taxon>
        <taxon>Hypocreales</taxon>
        <taxon>Cordycipitaceae</taxon>
        <taxon>Akanthomyces</taxon>
        <taxon>Cordyceps confragosa</taxon>
    </lineage>
</organism>
<dbReference type="OrthoDB" id="4140442at2759"/>
<evidence type="ECO:0000256" key="1">
    <source>
        <dbReference type="SAM" id="Phobius"/>
    </source>
</evidence>
<dbReference type="EMBL" id="AZHF01000003">
    <property type="protein sequence ID" value="OAA78304.1"/>
    <property type="molecule type" value="Genomic_DNA"/>
</dbReference>
<feature type="transmembrane region" description="Helical" evidence="1">
    <location>
        <begin position="136"/>
        <end position="159"/>
    </location>
</feature>
<keyword evidence="1" id="KW-1133">Transmembrane helix</keyword>
<reference evidence="2 3" key="1">
    <citation type="journal article" date="2016" name="Genome Biol. Evol.">
        <title>Divergent and convergent evolution of fungal pathogenicity.</title>
        <authorList>
            <person name="Shang Y."/>
            <person name="Xiao G."/>
            <person name="Zheng P."/>
            <person name="Cen K."/>
            <person name="Zhan S."/>
            <person name="Wang C."/>
        </authorList>
    </citation>
    <scope>NUCLEOTIDE SEQUENCE [LARGE SCALE GENOMIC DNA]</scope>
    <source>
        <strain evidence="2 3">RCEF 1005</strain>
    </source>
</reference>
<accession>A0A168HUX3</accession>
<dbReference type="Proteomes" id="UP000076881">
    <property type="component" value="Unassembled WGS sequence"/>
</dbReference>
<evidence type="ECO:0000313" key="3">
    <source>
        <dbReference type="Proteomes" id="UP000076881"/>
    </source>
</evidence>
<protein>
    <submittedName>
        <fullName evidence="2">Uncharacterized protein</fullName>
    </submittedName>
</protein>
<gene>
    <name evidence="2" type="ORF">LEL_05127</name>
</gene>
<feature type="transmembrane region" description="Helical" evidence="1">
    <location>
        <begin position="105"/>
        <end position="124"/>
    </location>
</feature>
<name>A0A168HUX3_CORDF</name>
<sequence>MATLGLGPSMFALRRQLLASPCRAATSRLCDATRSRLLSSTAFRFHAAAVKLAPRAIKPSAAAAPKARPPQPAARGGPAPSRYAFIKSLGSKATPTILYEAPSHFWFYFGCWSSGITILAWTALTGPTVVHQPEGIPAWVGYVFGAAYVLLGSMAFYLISKTPNVVRSIRLLPAVASPAQAVAPGAAAAVQAARPVTSAGAAVATAAAIPQLEVTVNRMIPILSPKVILTSLDNVALKSRFSLPDEYVPELKRLEQQRAAEEARAKQRKFDMQNLLTMPFRHISRAFSGFFRGVRAAWTDMGFASIKVGDKEFKVDVTKGFAHDGFKTLERLVSVGYNSG</sequence>
<keyword evidence="3" id="KW-1185">Reference proteome</keyword>
<dbReference type="AlphaFoldDB" id="A0A168HUX3"/>
<comment type="caution">
    <text evidence="2">The sequence shown here is derived from an EMBL/GenBank/DDBJ whole genome shotgun (WGS) entry which is preliminary data.</text>
</comment>